<protein>
    <submittedName>
        <fullName evidence="3">VWA domain-containing protein</fullName>
    </submittedName>
</protein>
<feature type="compositionally biased region" description="Low complexity" evidence="1">
    <location>
        <begin position="231"/>
        <end position="240"/>
    </location>
</feature>
<dbReference type="Pfam" id="PF06213">
    <property type="entry name" value="CobT"/>
    <property type="match status" value="1"/>
</dbReference>
<dbReference type="SUPFAM" id="SSF53300">
    <property type="entry name" value="vWA-like"/>
    <property type="match status" value="1"/>
</dbReference>
<dbReference type="AlphaFoldDB" id="A0A6M0JXR3"/>
<reference evidence="3 4" key="1">
    <citation type="submission" date="2020-02" db="EMBL/GenBank/DDBJ databases">
        <title>Genome sequences of Thiorhodococcus mannitoliphagus and Thiorhodococcus minor, purple sulfur photosynthetic bacteria in the gammaproteobacterial family, Chromatiaceae.</title>
        <authorList>
            <person name="Aviles F.A."/>
            <person name="Meyer T.E."/>
            <person name="Kyndt J.A."/>
        </authorList>
    </citation>
    <scope>NUCLEOTIDE SEQUENCE [LARGE SCALE GENOMIC DNA]</scope>
    <source>
        <strain evidence="3 4">DSM 11518</strain>
    </source>
</reference>
<dbReference type="SMART" id="SM00327">
    <property type="entry name" value="VWA"/>
    <property type="match status" value="1"/>
</dbReference>
<feature type="domain" description="VWFA" evidence="2">
    <location>
        <begin position="428"/>
        <end position="589"/>
    </location>
</feature>
<gene>
    <name evidence="3" type="ORF">G3446_10620</name>
</gene>
<evidence type="ECO:0000313" key="3">
    <source>
        <dbReference type="EMBL" id="NEV62338.1"/>
    </source>
</evidence>
<dbReference type="InterPro" id="IPR002035">
    <property type="entry name" value="VWF_A"/>
</dbReference>
<dbReference type="PANTHER" id="PTHR41248">
    <property type="entry name" value="NORD PROTEIN"/>
    <property type="match status" value="1"/>
</dbReference>
<keyword evidence="4" id="KW-1185">Reference proteome</keyword>
<evidence type="ECO:0000313" key="4">
    <source>
        <dbReference type="Proteomes" id="UP000483379"/>
    </source>
</evidence>
<dbReference type="InterPro" id="IPR036465">
    <property type="entry name" value="vWFA_dom_sf"/>
</dbReference>
<evidence type="ECO:0000256" key="1">
    <source>
        <dbReference type="SAM" id="MobiDB-lite"/>
    </source>
</evidence>
<dbReference type="InterPro" id="IPR051928">
    <property type="entry name" value="NorD/CobT"/>
</dbReference>
<dbReference type="PROSITE" id="PS50234">
    <property type="entry name" value="VWFA"/>
    <property type="match status" value="1"/>
</dbReference>
<name>A0A6M0JXR3_9GAMM</name>
<sequence>MHTKTLHQAMPIVATALARKFGVAVIVGGSQAQTDGQTIWLPDLPATSALRPVAWGLLAHEASHVRHTDMAVFQSAGAASPLRQHLLNILEDSRIERAIRQSYPGTRATLEQVIDWMLAEGQLQVPEAEAHPARILTGFLLLALRARELGQQALIPQAAEAERVLRQTFPASLVHRLLGLMSRVGGLVSTAEAAALAAQIEALLEEEAETPPPPTQASEGASPHSDETEDAAAGQGVAGADPETAETDAANEAQASPIDGAREDPTTEEGCPAPEDAEPGPDDVSRRDTADGGTDASSASGQSETEHPIEPVRQALAATADDLDGDLFEAARRLLREAVAEDSGPLLLPAAEEAQADSLQGQRLLAEAQATSRTLIARLQGLVQASRLDRPLPADRGRKLIANRLHHAGVGEGRLFARKTLRRTPNTAVHLLVDLSGSMSRSVTSGLRAYRVALDAALALAVALERLPGVSVAVTAFPGESGDETTVTRLLRHGQSPAGRAGAFGQSPSGNTPLAQGLWFAAADLLLRPEPRRLILTLTDGEPDDPALALSVIAQCEQAGLEMPALGIQHDVSALFRHSRVIEAVDDLKPALFGLAERLLV</sequence>
<dbReference type="PANTHER" id="PTHR41248:SF1">
    <property type="entry name" value="NORD PROTEIN"/>
    <property type="match status" value="1"/>
</dbReference>
<dbReference type="GO" id="GO:0009236">
    <property type="term" value="P:cobalamin biosynthetic process"/>
    <property type="evidence" value="ECO:0007669"/>
    <property type="project" value="InterPro"/>
</dbReference>
<dbReference type="Gene3D" id="3.40.50.410">
    <property type="entry name" value="von Willebrand factor, type A domain"/>
    <property type="match status" value="1"/>
</dbReference>
<dbReference type="RefSeq" id="WP_164452810.1">
    <property type="nucleotide sequence ID" value="NZ_JAAIJQ010000026.1"/>
</dbReference>
<comment type="caution">
    <text evidence="3">The sequence shown here is derived from an EMBL/GenBank/DDBJ whole genome shotgun (WGS) entry which is preliminary data.</text>
</comment>
<evidence type="ECO:0000259" key="2">
    <source>
        <dbReference type="PROSITE" id="PS50234"/>
    </source>
</evidence>
<dbReference type="EMBL" id="JAAIJQ010000026">
    <property type="protein sequence ID" value="NEV62338.1"/>
    <property type="molecule type" value="Genomic_DNA"/>
</dbReference>
<accession>A0A6M0JXR3</accession>
<dbReference type="Proteomes" id="UP000483379">
    <property type="component" value="Unassembled WGS sequence"/>
</dbReference>
<feature type="region of interest" description="Disordered" evidence="1">
    <location>
        <begin position="207"/>
        <end position="308"/>
    </location>
</feature>
<proteinExistence type="predicted"/>
<dbReference type="InterPro" id="IPR006538">
    <property type="entry name" value="CobT"/>
</dbReference>
<organism evidence="3 4">
    <name type="scientific">Thiorhodococcus minor</name>
    <dbReference type="NCBI Taxonomy" id="57489"/>
    <lineage>
        <taxon>Bacteria</taxon>
        <taxon>Pseudomonadati</taxon>
        <taxon>Pseudomonadota</taxon>
        <taxon>Gammaproteobacteria</taxon>
        <taxon>Chromatiales</taxon>
        <taxon>Chromatiaceae</taxon>
        <taxon>Thiorhodococcus</taxon>
    </lineage>
</organism>